<feature type="signal peptide" evidence="3">
    <location>
        <begin position="1"/>
        <end position="24"/>
    </location>
</feature>
<keyword evidence="2" id="KW-0812">Transmembrane</keyword>
<evidence type="ECO:0000313" key="4">
    <source>
        <dbReference type="EMBL" id="TKR76254.1"/>
    </source>
</evidence>
<comment type="caution">
    <text evidence="4">The sequence shown here is derived from an EMBL/GenBank/DDBJ whole genome shotgun (WGS) entry which is preliminary data.</text>
</comment>
<feature type="chain" id="PRO_5020788627" evidence="3">
    <location>
        <begin position="25"/>
        <end position="204"/>
    </location>
</feature>
<reference evidence="4 5" key="1">
    <citation type="journal article" date="2015" name="Genome Biol.">
        <title>Comparative genomics of Steinernema reveals deeply conserved gene regulatory networks.</title>
        <authorList>
            <person name="Dillman A.R."/>
            <person name="Macchietto M."/>
            <person name="Porter C.F."/>
            <person name="Rogers A."/>
            <person name="Williams B."/>
            <person name="Antoshechkin I."/>
            <person name="Lee M.M."/>
            <person name="Goodwin Z."/>
            <person name="Lu X."/>
            <person name="Lewis E.E."/>
            <person name="Goodrich-Blair H."/>
            <person name="Stock S.P."/>
            <person name="Adams B.J."/>
            <person name="Sternberg P.W."/>
            <person name="Mortazavi A."/>
        </authorList>
    </citation>
    <scope>NUCLEOTIDE SEQUENCE [LARGE SCALE GENOMIC DNA]</scope>
    <source>
        <strain evidence="4 5">ALL</strain>
    </source>
</reference>
<dbReference type="AlphaFoldDB" id="A0A4U5N1Z6"/>
<feature type="region of interest" description="Disordered" evidence="1">
    <location>
        <begin position="85"/>
        <end position="111"/>
    </location>
</feature>
<keyword evidence="5" id="KW-1185">Reference proteome</keyword>
<proteinExistence type="predicted"/>
<reference evidence="4 5" key="2">
    <citation type="journal article" date="2019" name="G3 (Bethesda)">
        <title>Hybrid Assembly of the Genome of the Entomopathogenic Nematode Steinernema carpocapsae Identifies the X-Chromosome.</title>
        <authorList>
            <person name="Serra L."/>
            <person name="Macchietto M."/>
            <person name="Macias-Munoz A."/>
            <person name="McGill C.J."/>
            <person name="Rodriguez I.M."/>
            <person name="Rodriguez B."/>
            <person name="Murad R."/>
            <person name="Mortazavi A."/>
        </authorList>
    </citation>
    <scope>NUCLEOTIDE SEQUENCE [LARGE SCALE GENOMIC DNA]</scope>
    <source>
        <strain evidence="4 5">ALL</strain>
    </source>
</reference>
<protein>
    <submittedName>
        <fullName evidence="4">Uncharacterized protein</fullName>
    </submittedName>
</protein>
<feature type="compositionally biased region" description="Low complexity" evidence="1">
    <location>
        <begin position="97"/>
        <end position="109"/>
    </location>
</feature>
<organism evidence="4 5">
    <name type="scientific">Steinernema carpocapsae</name>
    <name type="common">Entomopathogenic nematode</name>
    <dbReference type="NCBI Taxonomy" id="34508"/>
    <lineage>
        <taxon>Eukaryota</taxon>
        <taxon>Metazoa</taxon>
        <taxon>Ecdysozoa</taxon>
        <taxon>Nematoda</taxon>
        <taxon>Chromadorea</taxon>
        <taxon>Rhabditida</taxon>
        <taxon>Tylenchina</taxon>
        <taxon>Panagrolaimomorpha</taxon>
        <taxon>Strongyloidoidea</taxon>
        <taxon>Steinernematidae</taxon>
        <taxon>Steinernema</taxon>
    </lineage>
</organism>
<dbReference type="EMBL" id="AZBU02000005">
    <property type="protein sequence ID" value="TKR76254.1"/>
    <property type="molecule type" value="Genomic_DNA"/>
</dbReference>
<evidence type="ECO:0000313" key="5">
    <source>
        <dbReference type="Proteomes" id="UP000298663"/>
    </source>
</evidence>
<evidence type="ECO:0000256" key="2">
    <source>
        <dbReference type="SAM" id="Phobius"/>
    </source>
</evidence>
<dbReference type="Proteomes" id="UP000298663">
    <property type="component" value="Unassembled WGS sequence"/>
</dbReference>
<accession>A0A4U5N1Z6</accession>
<evidence type="ECO:0000256" key="3">
    <source>
        <dbReference type="SAM" id="SignalP"/>
    </source>
</evidence>
<sequence length="204" mass="22346">MRLRSPLPVSRLLLMLLALAPTAAKFSLPPCVAADFPCGPGIGHTVFVTPALDAPGDLKTKLPIDLEGDFGRRLVSTSYLDSNNITNATNEPETEKPATTPTTTPVTTAKRNPKPKPFRWITLICLVMGFLSFVVLVIAARVYIKYSEFRIVVLDLPQPRRSGAIDSKVVSEKSCSRTDLRSFSTISSIRQPSETLPKKRKPTP</sequence>
<feature type="transmembrane region" description="Helical" evidence="2">
    <location>
        <begin position="120"/>
        <end position="144"/>
    </location>
</feature>
<name>A0A4U5N1Z6_STECR</name>
<keyword evidence="3" id="KW-0732">Signal</keyword>
<keyword evidence="2" id="KW-0472">Membrane</keyword>
<evidence type="ECO:0000256" key="1">
    <source>
        <dbReference type="SAM" id="MobiDB-lite"/>
    </source>
</evidence>
<keyword evidence="2" id="KW-1133">Transmembrane helix</keyword>
<gene>
    <name evidence="4" type="ORF">L596_017418</name>
</gene>